<reference evidence="2" key="1">
    <citation type="journal article" date="2013" name="Mol. Plant Microbe Interact.">
        <title>Global aspects of pacC regulation of pathogenicity genes in Colletotrichum gloeosporioides as revealed by transcriptome analysis.</title>
        <authorList>
            <person name="Alkan N."/>
            <person name="Meng X."/>
            <person name="Friedlander G."/>
            <person name="Reuveni E."/>
            <person name="Sukno S."/>
            <person name="Sherman A."/>
            <person name="Thon M."/>
            <person name="Fluhr R."/>
            <person name="Prusky D."/>
        </authorList>
    </citation>
    <scope>NUCLEOTIDE SEQUENCE [LARGE SCALE GENOMIC DNA]</scope>
    <source>
        <strain evidence="2">Cg-14</strain>
    </source>
</reference>
<organism evidence="1 2">
    <name type="scientific">Colletotrichum gloeosporioides (strain Cg-14)</name>
    <name type="common">Anthracnose fungus</name>
    <name type="synonym">Glomerella cingulata</name>
    <dbReference type="NCBI Taxonomy" id="1237896"/>
    <lineage>
        <taxon>Eukaryota</taxon>
        <taxon>Fungi</taxon>
        <taxon>Dikarya</taxon>
        <taxon>Ascomycota</taxon>
        <taxon>Pezizomycotina</taxon>
        <taxon>Sordariomycetes</taxon>
        <taxon>Hypocreomycetidae</taxon>
        <taxon>Glomerellales</taxon>
        <taxon>Glomerellaceae</taxon>
        <taxon>Colletotrichum</taxon>
        <taxon>Colletotrichum gloeosporioides species complex</taxon>
    </lineage>
</organism>
<sequence>MLLRTEPFAPRCSFALLLGMQSCLPAGLPLPTLCIVSPGLLRGISRVEEPAAYMVHIL</sequence>
<proteinExistence type="predicted"/>
<dbReference type="Proteomes" id="UP000015530">
    <property type="component" value="Unassembled WGS sequence"/>
</dbReference>
<dbReference type="AlphaFoldDB" id="T0KB90"/>
<evidence type="ECO:0000313" key="1">
    <source>
        <dbReference type="EMBL" id="EQB49309.1"/>
    </source>
</evidence>
<dbReference type="PROSITE" id="PS51257">
    <property type="entry name" value="PROKAR_LIPOPROTEIN"/>
    <property type="match status" value="1"/>
</dbReference>
<comment type="caution">
    <text evidence="1">The sequence shown here is derived from an EMBL/GenBank/DDBJ whole genome shotgun (WGS) entry which is preliminary data.</text>
</comment>
<evidence type="ECO:0000313" key="2">
    <source>
        <dbReference type="Proteomes" id="UP000015530"/>
    </source>
</evidence>
<accession>T0KB90</accession>
<dbReference type="HOGENOM" id="CLU_2978975_0_0_1"/>
<name>T0KB90_COLGC</name>
<gene>
    <name evidence="1" type="ORF">CGLO_11367</name>
</gene>
<protein>
    <submittedName>
        <fullName evidence="1">Uncharacterized protein</fullName>
    </submittedName>
</protein>
<dbReference type="EMBL" id="AMYD01002364">
    <property type="protein sequence ID" value="EQB49309.1"/>
    <property type="molecule type" value="Genomic_DNA"/>
</dbReference>